<evidence type="ECO:0000313" key="2">
    <source>
        <dbReference type="EMBL" id="BCX46268.1"/>
    </source>
</evidence>
<sequence length="301" mass="32790">MAESITEPHRFPILMIFELLLRKQPAGPFRSIVRFVSTLAVGLTVSIGWIAAEETEPRTKDAGDAAKAAKELKLPGLEIDVAGRQVDVDATVCLREGFLELLACTKQTKEHESIVAVEAKPSHIHAALLLLGAKPGNPAIQKRVGGIDGHWVDIAPRGQEIEVYLVFKDEKGEMKEHPVNEFISRGPEDVVDDGGEGAEQVKFPTHSFLFAGSHLYKEGDAPPQYLCDQSGNVISISTFGDELLCLPGVHAKDNGSLVWEVDPTHLPPLDTKVILRLKPKFEEEAEEKAPDAETPEAAEGE</sequence>
<gene>
    <name evidence="2" type="ORF">HAHE_01760</name>
</gene>
<organism evidence="2 3">
    <name type="scientific">Haloferula helveola</name>
    <dbReference type="NCBI Taxonomy" id="490095"/>
    <lineage>
        <taxon>Bacteria</taxon>
        <taxon>Pseudomonadati</taxon>
        <taxon>Verrucomicrobiota</taxon>
        <taxon>Verrucomicrobiia</taxon>
        <taxon>Verrucomicrobiales</taxon>
        <taxon>Verrucomicrobiaceae</taxon>
        <taxon>Haloferula</taxon>
    </lineage>
</organism>
<evidence type="ECO:0000256" key="1">
    <source>
        <dbReference type="SAM" id="MobiDB-lite"/>
    </source>
</evidence>
<dbReference type="InterPro" id="IPR047750">
    <property type="entry name" value="YdjY-like"/>
</dbReference>
<proteinExistence type="predicted"/>
<dbReference type="NCBIfam" id="NF040466">
    <property type="entry name" value="ydjY_domain"/>
    <property type="match status" value="1"/>
</dbReference>
<reference evidence="2 3" key="1">
    <citation type="submission" date="2021-06" db="EMBL/GenBank/DDBJ databases">
        <title>Complete genome of Haloferula helveola possessing various polysaccharide degrading enzymes.</title>
        <authorList>
            <person name="Takami H."/>
            <person name="Huang C."/>
            <person name="Hamasaki K."/>
        </authorList>
    </citation>
    <scope>NUCLEOTIDE SEQUENCE [LARGE SCALE GENOMIC DNA]</scope>
    <source>
        <strain evidence="2 3">CN-1</strain>
    </source>
</reference>
<protein>
    <submittedName>
        <fullName evidence="2">Secreted/surface protein with fasciclin-like repeats</fullName>
    </submittedName>
</protein>
<keyword evidence="3" id="KW-1185">Reference proteome</keyword>
<name>A0ABM7RGQ8_9BACT</name>
<feature type="compositionally biased region" description="Basic and acidic residues" evidence="1">
    <location>
        <begin position="281"/>
        <end position="291"/>
    </location>
</feature>
<dbReference type="Proteomes" id="UP001374893">
    <property type="component" value="Chromosome"/>
</dbReference>
<dbReference type="EMBL" id="AP024702">
    <property type="protein sequence ID" value="BCX46268.1"/>
    <property type="molecule type" value="Genomic_DNA"/>
</dbReference>
<accession>A0ABM7RGQ8</accession>
<evidence type="ECO:0000313" key="3">
    <source>
        <dbReference type="Proteomes" id="UP001374893"/>
    </source>
</evidence>
<feature type="region of interest" description="Disordered" evidence="1">
    <location>
        <begin position="281"/>
        <end position="301"/>
    </location>
</feature>